<accession>A0AAW2ZAL2</accession>
<evidence type="ECO:0000313" key="3">
    <source>
        <dbReference type="Proteomes" id="UP001431209"/>
    </source>
</evidence>
<keyword evidence="3" id="KW-1185">Reference proteome</keyword>
<dbReference type="AlphaFoldDB" id="A0AAW2ZAL2"/>
<name>A0AAW2ZAL2_9EUKA</name>
<evidence type="ECO:0000256" key="1">
    <source>
        <dbReference type="SAM" id="SignalP"/>
    </source>
</evidence>
<dbReference type="Proteomes" id="UP001431209">
    <property type="component" value="Unassembled WGS sequence"/>
</dbReference>
<reference evidence="2 3" key="1">
    <citation type="submission" date="2024-03" db="EMBL/GenBank/DDBJ databases">
        <title>The Acrasis kona genome and developmental transcriptomes reveal deep origins of eukaryotic multicellular pathways.</title>
        <authorList>
            <person name="Sheikh S."/>
            <person name="Fu C.-J."/>
            <person name="Brown M.W."/>
            <person name="Baldauf S.L."/>
        </authorList>
    </citation>
    <scope>NUCLEOTIDE SEQUENCE [LARGE SCALE GENOMIC DNA]</scope>
    <source>
        <strain evidence="2 3">ATCC MYA-3509</strain>
    </source>
</reference>
<feature type="chain" id="PRO_5043363236" evidence="1">
    <location>
        <begin position="22"/>
        <end position="81"/>
    </location>
</feature>
<evidence type="ECO:0000313" key="2">
    <source>
        <dbReference type="EMBL" id="KAL0485955.1"/>
    </source>
</evidence>
<keyword evidence="1" id="KW-0732">Signal</keyword>
<organism evidence="2 3">
    <name type="scientific">Acrasis kona</name>
    <dbReference type="NCBI Taxonomy" id="1008807"/>
    <lineage>
        <taxon>Eukaryota</taxon>
        <taxon>Discoba</taxon>
        <taxon>Heterolobosea</taxon>
        <taxon>Tetramitia</taxon>
        <taxon>Eutetramitia</taxon>
        <taxon>Acrasidae</taxon>
        <taxon>Acrasis</taxon>
    </lineage>
</organism>
<gene>
    <name evidence="2" type="ORF">AKO1_001692</name>
</gene>
<proteinExistence type="predicted"/>
<sequence>MKAWLAPILTLCIVLVSKATAAFIQNTKAQFLHEYTTNASVPCFNQISYPRTVHRKIYDVIFHVDDHVELCKSNRYKRYRI</sequence>
<dbReference type="EMBL" id="JAOPGA020001192">
    <property type="protein sequence ID" value="KAL0485955.1"/>
    <property type="molecule type" value="Genomic_DNA"/>
</dbReference>
<comment type="caution">
    <text evidence="2">The sequence shown here is derived from an EMBL/GenBank/DDBJ whole genome shotgun (WGS) entry which is preliminary data.</text>
</comment>
<feature type="signal peptide" evidence="1">
    <location>
        <begin position="1"/>
        <end position="21"/>
    </location>
</feature>
<protein>
    <submittedName>
        <fullName evidence="2">Uncharacterized protein</fullName>
    </submittedName>
</protein>